<evidence type="ECO:0000313" key="2">
    <source>
        <dbReference type="Proteomes" id="UP000006048"/>
    </source>
</evidence>
<dbReference type="EMBL" id="CP002959">
    <property type="protein sequence ID" value="AFM11171.1"/>
    <property type="molecule type" value="Genomic_DNA"/>
</dbReference>
<dbReference type="AlphaFoldDB" id="I4B1L4"/>
<evidence type="ECO:0000313" key="1">
    <source>
        <dbReference type="EMBL" id="AFM11171.1"/>
    </source>
</evidence>
<name>I4B1L4_TURPD</name>
<gene>
    <name evidence="1" type="ordered locus">Turpa_0517</name>
</gene>
<sequence length="191" mass="22772">MQRINALHYYYTSVTLRARSVRRVRALRKLLSRAGIEFSESRVMDELLRLYLRLWRGQGVKPATLRRYNIDGRGYQVRPFYINRVLHAAATHRAMHSGESLSRMLDFAIRNYARRLLEGFLRSGRLLSIQQRKNWSARYARRRNREEFFISYKCRTDENQFANLSWFQQCSTIMKKGLSAERIIECLQNTA</sequence>
<reference evidence="1 2" key="1">
    <citation type="submission" date="2012-06" db="EMBL/GenBank/DDBJ databases">
        <title>The complete chromosome of genome of Turneriella parva DSM 21527.</title>
        <authorList>
            <consortium name="US DOE Joint Genome Institute (JGI-PGF)"/>
            <person name="Lucas S."/>
            <person name="Han J."/>
            <person name="Lapidus A."/>
            <person name="Bruce D."/>
            <person name="Goodwin L."/>
            <person name="Pitluck S."/>
            <person name="Peters L."/>
            <person name="Kyrpides N."/>
            <person name="Mavromatis K."/>
            <person name="Ivanova N."/>
            <person name="Mikhailova N."/>
            <person name="Chertkov O."/>
            <person name="Detter J.C."/>
            <person name="Tapia R."/>
            <person name="Han C."/>
            <person name="Land M."/>
            <person name="Hauser L."/>
            <person name="Markowitz V."/>
            <person name="Cheng J.-F."/>
            <person name="Hugenholtz P."/>
            <person name="Woyke T."/>
            <person name="Wu D."/>
            <person name="Gronow S."/>
            <person name="Wellnitz S."/>
            <person name="Brambilla E."/>
            <person name="Klenk H.-P."/>
            <person name="Eisen J.A."/>
        </authorList>
    </citation>
    <scope>NUCLEOTIDE SEQUENCE [LARGE SCALE GENOMIC DNA]</scope>
    <source>
        <strain evidence="2">ATCC BAA-1111 / DSM 21527 / NCTC 11395 / H</strain>
    </source>
</reference>
<dbReference type="KEGG" id="tpx:Turpa_0517"/>
<dbReference type="STRING" id="869212.Turpa_0517"/>
<proteinExistence type="predicted"/>
<dbReference type="HOGENOM" id="CLU_1488403_0_0_12"/>
<protein>
    <submittedName>
        <fullName evidence="1">Uncharacterized protein</fullName>
    </submittedName>
</protein>
<dbReference type="Proteomes" id="UP000006048">
    <property type="component" value="Chromosome"/>
</dbReference>
<organism evidence="1 2">
    <name type="scientific">Turneriella parva (strain ATCC BAA-1111 / DSM 21527 / NCTC 11395 / H)</name>
    <name type="common">Leptospira parva</name>
    <dbReference type="NCBI Taxonomy" id="869212"/>
    <lineage>
        <taxon>Bacteria</taxon>
        <taxon>Pseudomonadati</taxon>
        <taxon>Spirochaetota</taxon>
        <taxon>Spirochaetia</taxon>
        <taxon>Leptospirales</taxon>
        <taxon>Leptospiraceae</taxon>
        <taxon>Turneriella</taxon>
    </lineage>
</organism>
<accession>I4B1L4</accession>
<keyword evidence="2" id="KW-1185">Reference proteome</keyword>